<protein>
    <submittedName>
        <fullName evidence="2">Uncharacterized protein</fullName>
    </submittedName>
</protein>
<gene>
    <name evidence="2" type="ORF">FG486_11130</name>
</gene>
<feature type="transmembrane region" description="Helical" evidence="1">
    <location>
        <begin position="96"/>
        <end position="117"/>
    </location>
</feature>
<evidence type="ECO:0000256" key="1">
    <source>
        <dbReference type="SAM" id="Phobius"/>
    </source>
</evidence>
<feature type="transmembrane region" description="Helical" evidence="1">
    <location>
        <begin position="7"/>
        <end position="28"/>
    </location>
</feature>
<reference evidence="2 3" key="1">
    <citation type="journal article" date="1994" name="Int. J. Syst. Bacteriol.">
        <title>Phylogenetic positions of novel aerobic, bacteriochlorophyll a-containing bacteria and description of Roseococcus thiosulfatophilus gen. nov., sp. nov., Erythromicrobium ramosum gen. nov., sp. nov., and Erythrobacter litoralis sp. nov.</title>
        <authorList>
            <person name="Yurkov V."/>
            <person name="Stackebrandt E."/>
            <person name="Holmes A."/>
            <person name="Fuerst J.A."/>
            <person name="Hugenholtz P."/>
            <person name="Golecki J."/>
            <person name="Gad'on N."/>
            <person name="Gorlenko V.M."/>
            <person name="Kompantseva E.I."/>
            <person name="Drews G."/>
        </authorList>
    </citation>
    <scope>NUCLEOTIDE SEQUENCE [LARGE SCALE GENOMIC DNA]</scope>
    <source>
        <strain evidence="2 3">KR-99</strain>
    </source>
</reference>
<keyword evidence="1" id="KW-0812">Transmembrane</keyword>
<comment type="caution">
    <text evidence="2">The sequence shown here is derived from an EMBL/GenBank/DDBJ whole genome shotgun (WGS) entry which is preliminary data.</text>
</comment>
<dbReference type="RefSeq" id="WP_181267536.1">
    <property type="nucleotide sequence ID" value="NZ_BAAAGB010000001.1"/>
</dbReference>
<keyword evidence="3" id="KW-1185">Reference proteome</keyword>
<proteinExistence type="predicted"/>
<sequence>MPHHLPVLSRTSVIAISFAAMVLLGGLLRQTGAALGGMLDLTLTGAEARALLDRLTPWQRDVHAHATLLYDGLYPLAYGAFFAGLAVRLGGAKARWIALVMLGGMVADYAENIVQLLALSGRADWLDAKTLLTPIKFALTGTAVAATLVLAIRATWARVRR</sequence>
<dbReference type="EMBL" id="VDES01000002">
    <property type="protein sequence ID" value="MBA1374892.1"/>
    <property type="molecule type" value="Genomic_DNA"/>
</dbReference>
<evidence type="ECO:0000313" key="2">
    <source>
        <dbReference type="EMBL" id="MBA1374892.1"/>
    </source>
</evidence>
<accession>A0A7V8REA7</accession>
<evidence type="ECO:0000313" key="3">
    <source>
        <dbReference type="Proteomes" id="UP000589292"/>
    </source>
</evidence>
<keyword evidence="1" id="KW-1133">Transmembrane helix</keyword>
<feature type="transmembrane region" description="Helical" evidence="1">
    <location>
        <begin position="137"/>
        <end position="156"/>
    </location>
</feature>
<feature type="transmembrane region" description="Helical" evidence="1">
    <location>
        <begin position="72"/>
        <end position="89"/>
    </location>
</feature>
<keyword evidence="1" id="KW-0472">Membrane</keyword>
<dbReference type="AlphaFoldDB" id="A0A7V8REA7"/>
<organism evidence="2 3">
    <name type="scientific">Sphingomonas ursincola</name>
    <dbReference type="NCBI Taxonomy" id="56361"/>
    <lineage>
        <taxon>Bacteria</taxon>
        <taxon>Pseudomonadati</taxon>
        <taxon>Pseudomonadota</taxon>
        <taxon>Alphaproteobacteria</taxon>
        <taxon>Sphingomonadales</taxon>
        <taxon>Sphingomonadaceae</taxon>
        <taxon>Sphingomonas</taxon>
    </lineage>
</organism>
<dbReference type="Proteomes" id="UP000589292">
    <property type="component" value="Unassembled WGS sequence"/>
</dbReference>
<name>A0A7V8REA7_9SPHN</name>